<evidence type="ECO:0000313" key="2">
    <source>
        <dbReference type="Proteomes" id="UP000518904"/>
    </source>
</evidence>
<dbReference type="Proteomes" id="UP000518904">
    <property type="component" value="Unassembled WGS sequence"/>
</dbReference>
<feature type="non-terminal residue" evidence="1">
    <location>
        <position position="1"/>
    </location>
</feature>
<comment type="caution">
    <text evidence="1">The sequence shown here is derived from an EMBL/GenBank/DDBJ whole genome shotgun (WGS) entry which is preliminary data.</text>
</comment>
<proteinExistence type="predicted"/>
<sequence>SLPYSAGLSLLRQGKEDKAKALLKHAAELGKTNAHYWYVYGLALEKSDVLEASKALQTAFEVGGNPQHLYAQCEVLARNHKKGAVAFAFDRCIQELSHYAPKQAINQLKASIVGVNRS</sequence>
<dbReference type="AlphaFoldDB" id="A0A7Y0XDW4"/>
<dbReference type="SUPFAM" id="SSF48452">
    <property type="entry name" value="TPR-like"/>
    <property type="match status" value="1"/>
</dbReference>
<name>A0A7Y0XDW4_VIBPH</name>
<accession>A0A7Y0XDW4</accession>
<gene>
    <name evidence="1" type="ORF">HKB16_21195</name>
</gene>
<dbReference type="InterPro" id="IPR011990">
    <property type="entry name" value="TPR-like_helical_dom_sf"/>
</dbReference>
<reference evidence="1 2" key="1">
    <citation type="submission" date="2020-04" db="EMBL/GenBank/DDBJ databases">
        <title>Whole-genome sequencing of Vibrio spp. from China reveals different genetic environments of blaCTX-M-14 among diverse lineages.</title>
        <authorList>
            <person name="Zheng Z."/>
            <person name="Ye L."/>
            <person name="Chen S."/>
        </authorList>
    </citation>
    <scope>NUCLEOTIDE SEQUENCE [LARGE SCALE GENOMIC DNA]</scope>
    <source>
        <strain evidence="1 2">Vb0551</strain>
    </source>
</reference>
<evidence type="ECO:0000313" key="1">
    <source>
        <dbReference type="EMBL" id="NMU85375.1"/>
    </source>
</evidence>
<dbReference type="Gene3D" id="1.25.40.10">
    <property type="entry name" value="Tetratricopeptide repeat domain"/>
    <property type="match status" value="1"/>
</dbReference>
<dbReference type="EMBL" id="JABCLB010002193">
    <property type="protein sequence ID" value="NMU85375.1"/>
    <property type="molecule type" value="Genomic_DNA"/>
</dbReference>
<organism evidence="1 2">
    <name type="scientific">Vibrio parahaemolyticus</name>
    <dbReference type="NCBI Taxonomy" id="670"/>
    <lineage>
        <taxon>Bacteria</taxon>
        <taxon>Pseudomonadati</taxon>
        <taxon>Pseudomonadota</taxon>
        <taxon>Gammaproteobacteria</taxon>
        <taxon>Vibrionales</taxon>
        <taxon>Vibrionaceae</taxon>
        <taxon>Vibrio</taxon>
    </lineage>
</organism>
<protein>
    <submittedName>
        <fullName evidence="1">Deca-heme c-type cytochrome</fullName>
    </submittedName>
</protein>